<gene>
    <name evidence="1" type="ORF">EOE48_12675</name>
</gene>
<evidence type="ECO:0000313" key="2">
    <source>
        <dbReference type="Proteomes" id="UP000286997"/>
    </source>
</evidence>
<dbReference type="RefSeq" id="WP_127729509.1">
    <property type="nucleotide sequence ID" value="NZ_SACP01000011.1"/>
</dbReference>
<dbReference type="InterPro" id="IPR029058">
    <property type="entry name" value="AB_hydrolase_fold"/>
</dbReference>
<organism evidence="1 2">
    <name type="scientific">Methylobacterium oryzihabitans</name>
    <dbReference type="NCBI Taxonomy" id="2499852"/>
    <lineage>
        <taxon>Bacteria</taxon>
        <taxon>Pseudomonadati</taxon>
        <taxon>Pseudomonadota</taxon>
        <taxon>Alphaproteobacteria</taxon>
        <taxon>Hyphomicrobiales</taxon>
        <taxon>Methylobacteriaceae</taxon>
        <taxon>Methylobacterium</taxon>
    </lineage>
</organism>
<dbReference type="Proteomes" id="UP000286997">
    <property type="component" value="Unassembled WGS sequence"/>
</dbReference>
<evidence type="ECO:0000313" key="1">
    <source>
        <dbReference type="EMBL" id="RVU17730.1"/>
    </source>
</evidence>
<proteinExistence type="predicted"/>
<accession>A0A3S2WA94</accession>
<comment type="caution">
    <text evidence="1">The sequence shown here is derived from an EMBL/GenBank/DDBJ whole genome shotgun (WGS) entry which is preliminary data.</text>
</comment>
<name>A0A3S2WA94_9HYPH</name>
<sequence>MGWGTNTPDQALSLEQAQNYWYHWLMALPRGEALVRRDRRAFTRPIWTIWNPGWPVPAEAFATTAASFDNPDWADVTLHS</sequence>
<dbReference type="AlphaFoldDB" id="A0A3S2WA94"/>
<dbReference type="OrthoDB" id="9780765at2"/>
<protein>
    <submittedName>
        <fullName evidence="1">Uncharacterized protein</fullName>
    </submittedName>
</protein>
<reference evidence="1 2" key="1">
    <citation type="submission" date="2019-01" db="EMBL/GenBank/DDBJ databases">
        <authorList>
            <person name="Chen W.-M."/>
        </authorList>
    </citation>
    <scope>NUCLEOTIDE SEQUENCE [LARGE SCALE GENOMIC DNA]</scope>
    <source>
        <strain evidence="1 2">TER-1</strain>
    </source>
</reference>
<dbReference type="Gene3D" id="3.40.50.1820">
    <property type="entry name" value="alpha/beta hydrolase"/>
    <property type="match status" value="1"/>
</dbReference>
<keyword evidence="2" id="KW-1185">Reference proteome</keyword>
<dbReference type="EMBL" id="SACP01000011">
    <property type="protein sequence ID" value="RVU17730.1"/>
    <property type="molecule type" value="Genomic_DNA"/>
</dbReference>